<dbReference type="Pfam" id="PF02037">
    <property type="entry name" value="SAP"/>
    <property type="match status" value="1"/>
</dbReference>
<dbReference type="InterPro" id="IPR003034">
    <property type="entry name" value="SAP_dom"/>
</dbReference>
<dbReference type="PANTHER" id="PTHR46551:SF1">
    <property type="entry name" value="SAP DOMAIN-CONTAINING RIBONUCLEOPROTEIN"/>
    <property type="match status" value="1"/>
</dbReference>
<dbReference type="InterPro" id="IPR036361">
    <property type="entry name" value="SAP_dom_sf"/>
</dbReference>
<feature type="region of interest" description="Disordered" evidence="3">
    <location>
        <begin position="212"/>
        <end position="235"/>
    </location>
</feature>
<evidence type="ECO:0000256" key="2">
    <source>
        <dbReference type="ARBA" id="ARBA00046328"/>
    </source>
</evidence>
<sequence length="235" mass="25836">MADTALTLEDLTKLKVTELKKELKDRGLAVSGSKAELLTRLQEALELQEDTSDAEQEINLEDTLGEDVEETEDKVLSPPAIKKIALSPTDSNKPEAVEKKVVVGGGLTEEERLKKRAEKFGIQSEEARKKLRAERFGLPAENTKSGGGKIASTPVQPGDLDKLKQRAERFGTVVSNKLSKLEEEARIAKRKERFGTAITTTTNNTTTVTTATSKLTGSVEELEKKRKRAERFGLT</sequence>
<comment type="caution">
    <text evidence="5">The sequence shown here is derived from an EMBL/GenBank/DDBJ whole genome shotgun (WGS) entry which is preliminary data.</text>
</comment>
<dbReference type="GO" id="GO:0005634">
    <property type="term" value="C:nucleus"/>
    <property type="evidence" value="ECO:0007669"/>
    <property type="project" value="TreeGrafter"/>
</dbReference>
<evidence type="ECO:0000259" key="4">
    <source>
        <dbReference type="PROSITE" id="PS50800"/>
    </source>
</evidence>
<dbReference type="SMART" id="SM00513">
    <property type="entry name" value="SAP"/>
    <property type="match status" value="1"/>
</dbReference>
<dbReference type="PROSITE" id="PS50800">
    <property type="entry name" value="SAP"/>
    <property type="match status" value="1"/>
</dbReference>
<keyword evidence="1" id="KW-0597">Phosphoprotein</keyword>
<reference evidence="5 6" key="1">
    <citation type="submission" date="2024-01" db="EMBL/GenBank/DDBJ databases">
        <title>The genome of the rayed Mediterranean limpet Patella caerulea (Linnaeus, 1758).</title>
        <authorList>
            <person name="Anh-Thu Weber A."/>
            <person name="Halstead-Nussloch G."/>
        </authorList>
    </citation>
    <scope>NUCLEOTIDE SEQUENCE [LARGE SCALE GENOMIC DNA]</scope>
    <source>
        <strain evidence="5">AATW-2023a</strain>
        <tissue evidence="5">Whole specimen</tissue>
    </source>
</reference>
<evidence type="ECO:0000256" key="3">
    <source>
        <dbReference type="SAM" id="MobiDB-lite"/>
    </source>
</evidence>
<dbReference type="EMBL" id="JAZGQO010000021">
    <property type="protein sequence ID" value="KAK6165574.1"/>
    <property type="molecule type" value="Genomic_DNA"/>
</dbReference>
<dbReference type="SUPFAM" id="SSF68906">
    <property type="entry name" value="SAP domain"/>
    <property type="match status" value="1"/>
</dbReference>
<evidence type="ECO:0000256" key="1">
    <source>
        <dbReference type="ARBA" id="ARBA00022553"/>
    </source>
</evidence>
<dbReference type="Proteomes" id="UP001347796">
    <property type="component" value="Unassembled WGS sequence"/>
</dbReference>
<comment type="similarity">
    <text evidence="2">Belongs to the SAP domain-containing ribonucleoprotein family.</text>
</comment>
<evidence type="ECO:0000313" key="6">
    <source>
        <dbReference type="Proteomes" id="UP001347796"/>
    </source>
</evidence>
<gene>
    <name evidence="5" type="ORF">SNE40_022478</name>
</gene>
<evidence type="ECO:0000313" key="5">
    <source>
        <dbReference type="EMBL" id="KAK6165574.1"/>
    </source>
</evidence>
<dbReference type="Gene3D" id="1.10.720.30">
    <property type="entry name" value="SAP domain"/>
    <property type="match status" value="1"/>
</dbReference>
<accession>A0AAN8IXP2</accession>
<name>A0AAN8IXP2_PATCE</name>
<organism evidence="5 6">
    <name type="scientific">Patella caerulea</name>
    <name type="common">Rayed Mediterranean limpet</name>
    <dbReference type="NCBI Taxonomy" id="87958"/>
    <lineage>
        <taxon>Eukaryota</taxon>
        <taxon>Metazoa</taxon>
        <taxon>Spiralia</taxon>
        <taxon>Lophotrochozoa</taxon>
        <taxon>Mollusca</taxon>
        <taxon>Gastropoda</taxon>
        <taxon>Patellogastropoda</taxon>
        <taxon>Patelloidea</taxon>
        <taxon>Patellidae</taxon>
        <taxon>Patella</taxon>
    </lineage>
</organism>
<keyword evidence="6" id="KW-1185">Reference proteome</keyword>
<proteinExistence type="inferred from homology"/>
<feature type="domain" description="SAP" evidence="4">
    <location>
        <begin position="11"/>
        <end position="45"/>
    </location>
</feature>
<dbReference type="GO" id="GO:0016973">
    <property type="term" value="P:poly(A)+ mRNA export from nucleus"/>
    <property type="evidence" value="ECO:0007669"/>
    <property type="project" value="TreeGrafter"/>
</dbReference>
<feature type="region of interest" description="Disordered" evidence="3">
    <location>
        <begin position="48"/>
        <end position="76"/>
    </location>
</feature>
<dbReference type="AlphaFoldDB" id="A0AAN8IXP2"/>
<dbReference type="InterPro" id="IPR052240">
    <property type="entry name" value="SAP_domain_ribonucleoprotein"/>
</dbReference>
<protein>
    <recommendedName>
        <fullName evidence="4">SAP domain-containing protein</fullName>
    </recommendedName>
</protein>
<feature type="region of interest" description="Disordered" evidence="3">
    <location>
        <begin position="135"/>
        <end position="160"/>
    </location>
</feature>
<feature type="compositionally biased region" description="Acidic residues" evidence="3">
    <location>
        <begin position="48"/>
        <end position="72"/>
    </location>
</feature>
<dbReference type="PANTHER" id="PTHR46551">
    <property type="entry name" value="SAP DOMAIN-CONTAINING RIBONUCLEOPROTEIN"/>
    <property type="match status" value="1"/>
</dbReference>